<evidence type="ECO:0000259" key="10">
    <source>
        <dbReference type="Pfam" id="PF02776"/>
    </source>
</evidence>
<evidence type="ECO:0000256" key="6">
    <source>
        <dbReference type="ARBA" id="ARBA00048767"/>
    </source>
</evidence>
<dbReference type="InterPro" id="IPR012000">
    <property type="entry name" value="Thiamin_PyroP_enz_cen_dom"/>
</dbReference>
<evidence type="ECO:0000313" key="11">
    <source>
        <dbReference type="EMBL" id="CAI8039628.1"/>
    </source>
</evidence>
<comment type="caution">
    <text evidence="11">The sequence shown here is derived from an EMBL/GenBank/DDBJ whole genome shotgun (WGS) entry which is preliminary data.</text>
</comment>
<evidence type="ECO:0000256" key="1">
    <source>
        <dbReference type="ARBA" id="ARBA00007812"/>
    </source>
</evidence>
<dbReference type="PROSITE" id="PS00187">
    <property type="entry name" value="TPP_ENZYMES"/>
    <property type="match status" value="1"/>
</dbReference>
<feature type="domain" description="Thiamine pyrophosphate enzyme TPP-binding" evidence="9">
    <location>
        <begin position="400"/>
        <end position="548"/>
    </location>
</feature>
<proteinExistence type="inferred from homology"/>
<dbReference type="Pfam" id="PF00205">
    <property type="entry name" value="TPP_enzyme_M"/>
    <property type="match status" value="1"/>
</dbReference>
<dbReference type="GO" id="GO:0000287">
    <property type="term" value="F:magnesium ion binding"/>
    <property type="evidence" value="ECO:0007669"/>
    <property type="project" value="InterPro"/>
</dbReference>
<keyword evidence="3 7" id="KW-0786">Thiamine pyrophosphate</keyword>
<evidence type="ECO:0000259" key="9">
    <source>
        <dbReference type="Pfam" id="PF02775"/>
    </source>
</evidence>
<organism evidence="11 12">
    <name type="scientific">Geodia barretti</name>
    <name type="common">Barrett's horny sponge</name>
    <dbReference type="NCBI Taxonomy" id="519541"/>
    <lineage>
        <taxon>Eukaryota</taxon>
        <taxon>Metazoa</taxon>
        <taxon>Porifera</taxon>
        <taxon>Demospongiae</taxon>
        <taxon>Heteroscleromorpha</taxon>
        <taxon>Tetractinellida</taxon>
        <taxon>Astrophorina</taxon>
        <taxon>Geodiidae</taxon>
        <taxon>Geodia</taxon>
    </lineage>
</organism>
<dbReference type="Gene3D" id="3.40.50.970">
    <property type="match status" value="2"/>
</dbReference>
<dbReference type="GO" id="GO:0050660">
    <property type="term" value="F:flavin adenine dinucleotide binding"/>
    <property type="evidence" value="ECO:0007669"/>
    <property type="project" value="TreeGrafter"/>
</dbReference>
<evidence type="ECO:0000256" key="4">
    <source>
        <dbReference type="ARBA" id="ARBA00030510"/>
    </source>
</evidence>
<dbReference type="InterPro" id="IPR045229">
    <property type="entry name" value="TPP_enz"/>
</dbReference>
<dbReference type="InterPro" id="IPR011766">
    <property type="entry name" value="TPP_enzyme_TPP-bd"/>
</dbReference>
<dbReference type="InterPro" id="IPR012001">
    <property type="entry name" value="Thiamin_PyroP_enz_TPP-bd_dom"/>
</dbReference>
<evidence type="ECO:0000256" key="7">
    <source>
        <dbReference type="RuleBase" id="RU362132"/>
    </source>
</evidence>
<feature type="domain" description="Thiamine pyrophosphate enzyme N-terminal TPP-binding" evidence="10">
    <location>
        <begin position="3"/>
        <end position="104"/>
    </location>
</feature>
<protein>
    <recommendedName>
        <fullName evidence="2">2-hydroxyacyl-CoA lyase 2</fullName>
    </recommendedName>
    <alternativeName>
        <fullName evidence="4">IlvB-like protein</fullName>
    </alternativeName>
</protein>
<evidence type="ECO:0000256" key="3">
    <source>
        <dbReference type="ARBA" id="ARBA00023052"/>
    </source>
</evidence>
<dbReference type="InterPro" id="IPR000399">
    <property type="entry name" value="TPP-bd_CS"/>
</dbReference>
<dbReference type="InterPro" id="IPR029061">
    <property type="entry name" value="THDP-binding"/>
</dbReference>
<comment type="similarity">
    <text evidence="1 7">Belongs to the TPP enzyme family.</text>
</comment>
<accession>A0AA35T187</accession>
<name>A0AA35T187_GEOBA</name>
<dbReference type="InterPro" id="IPR029035">
    <property type="entry name" value="DHS-like_NAD/FAD-binding_dom"/>
</dbReference>
<dbReference type="AlphaFoldDB" id="A0AA35T187"/>
<dbReference type="GO" id="GO:0003984">
    <property type="term" value="F:acetolactate synthase activity"/>
    <property type="evidence" value="ECO:0007669"/>
    <property type="project" value="TreeGrafter"/>
</dbReference>
<evidence type="ECO:0000256" key="5">
    <source>
        <dbReference type="ARBA" id="ARBA00048738"/>
    </source>
</evidence>
<dbReference type="SUPFAM" id="SSF52467">
    <property type="entry name" value="DHS-like NAD/FAD-binding domain"/>
    <property type="match status" value="1"/>
</dbReference>
<dbReference type="CDD" id="cd07035">
    <property type="entry name" value="TPP_PYR_POX_like"/>
    <property type="match status" value="1"/>
</dbReference>
<dbReference type="EMBL" id="CASHTH010003053">
    <property type="protein sequence ID" value="CAI8039628.1"/>
    <property type="molecule type" value="Genomic_DNA"/>
</dbReference>
<feature type="domain" description="Thiamine pyrophosphate enzyme central" evidence="8">
    <location>
        <begin position="188"/>
        <end position="322"/>
    </location>
</feature>
<dbReference type="Proteomes" id="UP001174909">
    <property type="component" value="Unassembled WGS sequence"/>
</dbReference>
<keyword evidence="12" id="KW-1185">Reference proteome</keyword>
<evidence type="ECO:0000313" key="12">
    <source>
        <dbReference type="Proteomes" id="UP001174909"/>
    </source>
</evidence>
<dbReference type="Pfam" id="PF02775">
    <property type="entry name" value="TPP_enzyme_C"/>
    <property type="match status" value="1"/>
</dbReference>
<dbReference type="CDD" id="cd02002">
    <property type="entry name" value="TPP_BFDC"/>
    <property type="match status" value="1"/>
</dbReference>
<evidence type="ECO:0000259" key="8">
    <source>
        <dbReference type="Pfam" id="PF00205"/>
    </source>
</evidence>
<dbReference type="SUPFAM" id="SSF52518">
    <property type="entry name" value="Thiamin diphosphate-binding fold (THDP-binding)"/>
    <property type="match status" value="2"/>
</dbReference>
<gene>
    <name evidence="11" type="ORF">GBAR_LOCUS22067</name>
</gene>
<evidence type="ECO:0000256" key="2">
    <source>
        <dbReference type="ARBA" id="ARBA00018936"/>
    </source>
</evidence>
<comment type="catalytic activity">
    <reaction evidence="5">
        <text>2-hydroxyoctadecanoyl-CoA = heptadecanal + formyl-CoA</text>
        <dbReference type="Rhea" id="RHEA:55196"/>
        <dbReference type="ChEBI" id="CHEBI:57376"/>
        <dbReference type="ChEBI" id="CHEBI:74116"/>
        <dbReference type="ChEBI" id="CHEBI:138631"/>
    </reaction>
    <physiologicalReaction direction="left-to-right" evidence="5">
        <dbReference type="Rhea" id="RHEA:55197"/>
    </physiologicalReaction>
</comment>
<sequence>MLGKHALAQMLAAEGVEYIFGNPGTSETPFLDGLQDFPQLQYIQALQEGTAVGMADGYARATGKPAFANIHIAGGLANGISGLYNAFRGGTPLVLTAGNSDTRMLISEPVLSGDLVEMTKQYTKWSVEIRHASDIPVAVRRAFKEAKTPPTGPVFVSFPWDTMDEEVDFEPVSSSDGYFRIRPDVAAVDRATELLAGAENPVIVIGDRVAQSGAVDQVVRVAEQTGARVVATSYSEVNFPTGHPQWAGMLNLNSPATARQFQNADVVMAVGTDVFSSFLYVDVPFLNPDTKLIHLDSNYWEIEKSYPTEVGMMADPAAGMADLAASLESSMSGGQREAAATRAATLAAARERDAERYQERIAATWNNAPMPVERMMHELADAVPPNTIVADEAVTSRPALNRAFDFEKPGDIYGIRGGALGWAMPGALGVKLAHPDRPVLAVVGDGASMYTVQALWTASRYNIPVVYAICNNQAYRILKVNMEVYLRDMLDDRDRSSDYVGMDFANRLDLAMMAQAMGVHGERVDDPAEIGPAINRAFESGKPALLDITISGAL</sequence>
<reference evidence="11" key="1">
    <citation type="submission" date="2023-03" db="EMBL/GenBank/DDBJ databases">
        <authorList>
            <person name="Steffen K."/>
            <person name="Cardenas P."/>
        </authorList>
    </citation>
    <scope>NUCLEOTIDE SEQUENCE</scope>
</reference>
<dbReference type="GO" id="GO:0030976">
    <property type="term" value="F:thiamine pyrophosphate binding"/>
    <property type="evidence" value="ECO:0007669"/>
    <property type="project" value="InterPro"/>
</dbReference>
<dbReference type="Pfam" id="PF02776">
    <property type="entry name" value="TPP_enzyme_N"/>
    <property type="match status" value="1"/>
</dbReference>
<dbReference type="Gene3D" id="3.40.50.1220">
    <property type="entry name" value="TPP-binding domain"/>
    <property type="match status" value="1"/>
</dbReference>
<comment type="catalytic activity">
    <reaction evidence="6">
        <text>(2R)-hydroxyhexadecanoyl-CoA = pentadecanal + formyl-CoA</text>
        <dbReference type="Rhea" id="RHEA:55212"/>
        <dbReference type="ChEBI" id="CHEBI:17302"/>
        <dbReference type="ChEBI" id="CHEBI:57376"/>
        <dbReference type="ChEBI" id="CHEBI:138654"/>
    </reaction>
    <physiologicalReaction direction="left-to-right" evidence="6">
        <dbReference type="Rhea" id="RHEA:55213"/>
    </physiologicalReaction>
</comment>
<dbReference type="PANTHER" id="PTHR18968">
    <property type="entry name" value="THIAMINE PYROPHOSPHATE ENZYMES"/>
    <property type="match status" value="1"/>
</dbReference>